<feature type="binding site" evidence="17">
    <location>
        <position position="371"/>
    </location>
    <ligand>
        <name>Zn(2+)</name>
        <dbReference type="ChEBI" id="CHEBI:29105"/>
        <label>1</label>
        <note>catalytic</note>
    </ligand>
</feature>
<dbReference type="FunFam" id="1.10.1370.30:FF:000004">
    <property type="entry name" value="Angiotensin-converting enzyme"/>
    <property type="match status" value="1"/>
</dbReference>
<evidence type="ECO:0000256" key="2">
    <source>
        <dbReference type="ARBA" id="ARBA00022645"/>
    </source>
</evidence>
<evidence type="ECO:0000256" key="12">
    <source>
        <dbReference type="ARBA" id="ARBA00039858"/>
    </source>
</evidence>
<dbReference type="EC" id="3.4.-.-" evidence="21"/>
<comment type="catalytic activity">
    <reaction evidence="11">
        <text>Release of a C-terminal dipeptide, oligopeptide-|-Xaa-Yaa, when Xaa is not Pro, and Yaa is neither Asp nor Glu. Thus, conversion of angiotensin I to angiotensin II, with increase in vasoconstrictor activity, but no action on angiotensin II.</text>
        <dbReference type="EC" id="3.4.15.1"/>
    </reaction>
</comment>
<feature type="active site" description="Proton acceptor 2" evidence="15">
    <location>
        <position position="372"/>
    </location>
</feature>
<feature type="active site" description="Proton acceptor 1" evidence="13">
    <location>
        <position position="372"/>
    </location>
</feature>
<evidence type="ECO:0000256" key="19">
    <source>
        <dbReference type="PIRSR" id="PIRSR601548-8"/>
    </source>
</evidence>
<evidence type="ECO:0000256" key="8">
    <source>
        <dbReference type="ARBA" id="ARBA00023049"/>
    </source>
</evidence>
<comment type="cofactor">
    <cofactor evidence="21">
        <name>Zn(2+)</name>
        <dbReference type="ChEBI" id="CHEBI:29105"/>
    </cofactor>
    <text evidence="21">Binds 1 zinc ion per subunit.</text>
</comment>
<keyword evidence="5 22" id="KW-0732">Signal</keyword>
<dbReference type="PANTHER" id="PTHR10514">
    <property type="entry name" value="ANGIOTENSIN-CONVERTING ENZYME"/>
    <property type="match status" value="1"/>
</dbReference>
<accession>A0A482W8V9</accession>
<dbReference type="Gene3D" id="1.10.1370.30">
    <property type="match status" value="1"/>
</dbReference>
<dbReference type="InterPro" id="IPR001548">
    <property type="entry name" value="Peptidase_M2"/>
</dbReference>
<evidence type="ECO:0000256" key="11">
    <source>
        <dbReference type="ARBA" id="ARBA00036868"/>
    </source>
</evidence>
<keyword evidence="10 14" id="KW-0325">Glycoprotein</keyword>
<evidence type="ECO:0000256" key="13">
    <source>
        <dbReference type="PIRSR" id="PIRSR601548-1"/>
    </source>
</evidence>
<feature type="binding site" evidence="17">
    <location>
        <position position="375"/>
    </location>
    <ligand>
        <name>Zn(2+)</name>
        <dbReference type="ChEBI" id="CHEBI:29105"/>
        <label>1</label>
        <note>catalytic</note>
    </ligand>
</feature>
<feature type="signal peptide" evidence="22">
    <location>
        <begin position="1"/>
        <end position="19"/>
    </location>
</feature>
<protein>
    <recommendedName>
        <fullName evidence="12 21">Angiotensin-converting enzyme</fullName>
        <ecNumber evidence="21">3.4.-.-</ecNumber>
    </recommendedName>
</protein>
<feature type="disulfide bond" evidence="18 20">
    <location>
        <begin position="139"/>
        <end position="147"/>
    </location>
</feature>
<evidence type="ECO:0000256" key="7">
    <source>
        <dbReference type="ARBA" id="ARBA00022833"/>
    </source>
</evidence>
<evidence type="ECO:0000313" key="23">
    <source>
        <dbReference type="EMBL" id="RZC41415.1"/>
    </source>
</evidence>
<evidence type="ECO:0000256" key="17">
    <source>
        <dbReference type="PIRSR" id="PIRSR601548-3"/>
    </source>
</evidence>
<evidence type="ECO:0000256" key="6">
    <source>
        <dbReference type="ARBA" id="ARBA00022801"/>
    </source>
</evidence>
<evidence type="ECO:0000256" key="22">
    <source>
        <dbReference type="SAM" id="SignalP"/>
    </source>
</evidence>
<dbReference type="PANTHER" id="PTHR10514:SF44">
    <property type="entry name" value="ANGIOTENSIN-CONVERTING ENZYME-RELATED"/>
    <property type="match status" value="1"/>
</dbReference>
<dbReference type="PRINTS" id="PR00791">
    <property type="entry name" value="PEPDIPTASEA"/>
</dbReference>
<evidence type="ECO:0000256" key="16">
    <source>
        <dbReference type="PIRSR" id="PIRSR601548-2"/>
    </source>
</evidence>
<dbReference type="GO" id="GO:0006508">
    <property type="term" value="P:proteolysis"/>
    <property type="evidence" value="ECO:0007669"/>
    <property type="project" value="UniProtKB-KW"/>
</dbReference>
<evidence type="ECO:0000256" key="3">
    <source>
        <dbReference type="ARBA" id="ARBA00022670"/>
    </source>
</evidence>
<feature type="binding site" evidence="19">
    <location>
        <position position="371"/>
    </location>
    <ligand>
        <name>Zn(2+)</name>
        <dbReference type="ChEBI" id="CHEBI:29105"/>
        <label>2</label>
        <note>catalytic</note>
    </ligand>
</feature>
<sequence>MRKNIVLLLAVLNFHYAISTDPEIEAEELKARDFIQFLNKKTAENANKASLAHWAYASNITDANLQNQLAVDAEVAKEDKQYWLETIKFNWKTFTDYDLKRQFKKYSKLGTSALPEEKLNRLNKIISDMQKIYSTAKICAYDDPEKCNLALEPELTNILANSQNADELKHVWLEWRKAVGPHCRKLFEEYVDLSNEAARLNNYTDNGENWLDSYEDPQIKQQIESLWEQMKPLYLQIHAYVRFQLRKKYGDIVSEKGPIPAHLLGNMWSQTWRNVAKFTLPYPEKKDEDLTEELRKQNYTVEKIFRTSEDFFKSINLTEMPEIFWERSILEKPKDREIVCHASAWDFFDGKDFRIKQCTEVTIEHFKTAHHEMGHIEYYLQYKNQPVKYRRGANSGFHEAVGDLISLSVQSRKHLRKLGLLKSETDDPENTLNNLFQIGLDKITFLPFGYLMDLWRWDVFSGKVTPDNYNCKWWELREKYQGIEPPINRSEADFDPAAKYHIVASVPYIRYFVSFVIQFQFHRAVCEKAGQYVPNDPSKPLYECDIYQNTEAGNALKKMLQLGSSRPWPDAIEVLTGQRTMDASGLLEYFKPLQTWLEAENKKNGVFIGWETSTKGKNVMIK</sequence>
<evidence type="ECO:0000313" key="24">
    <source>
        <dbReference type="Proteomes" id="UP000292052"/>
    </source>
</evidence>
<dbReference type="GO" id="GO:0004180">
    <property type="term" value="F:carboxypeptidase activity"/>
    <property type="evidence" value="ECO:0007669"/>
    <property type="project" value="UniProtKB-KW"/>
</dbReference>
<comment type="caution">
    <text evidence="23">The sequence shown here is derived from an EMBL/GenBank/DDBJ whole genome shotgun (WGS) entry which is preliminary data.</text>
</comment>
<dbReference type="GO" id="GO:0005615">
    <property type="term" value="C:extracellular space"/>
    <property type="evidence" value="ECO:0007669"/>
    <property type="project" value="TreeGrafter"/>
</dbReference>
<dbReference type="EMBL" id="QDEB01017335">
    <property type="protein sequence ID" value="RZC41415.1"/>
    <property type="molecule type" value="Genomic_DNA"/>
</dbReference>
<feature type="binding site" evidence="16">
    <location>
        <position position="510"/>
    </location>
    <ligand>
        <name>chloride</name>
        <dbReference type="ChEBI" id="CHEBI:17996"/>
        <label>1</label>
    </ligand>
</feature>
<evidence type="ECO:0000256" key="1">
    <source>
        <dbReference type="ARBA" id="ARBA00008139"/>
    </source>
</evidence>
<dbReference type="OrthoDB" id="10029630at2759"/>
<evidence type="ECO:0000256" key="4">
    <source>
        <dbReference type="ARBA" id="ARBA00022723"/>
    </source>
</evidence>
<keyword evidence="8 21" id="KW-0482">Metalloprotease</keyword>
<evidence type="ECO:0000256" key="10">
    <source>
        <dbReference type="ARBA" id="ARBA00023180"/>
    </source>
</evidence>
<keyword evidence="24" id="KW-1185">Reference proteome</keyword>
<evidence type="ECO:0000256" key="9">
    <source>
        <dbReference type="ARBA" id="ARBA00023157"/>
    </source>
</evidence>
<dbReference type="Proteomes" id="UP000292052">
    <property type="component" value="Unassembled WGS sequence"/>
</dbReference>
<dbReference type="GO" id="GO:0008237">
    <property type="term" value="F:metallopeptidase activity"/>
    <property type="evidence" value="ECO:0007669"/>
    <property type="project" value="UniProtKB-KW"/>
</dbReference>
<organism evidence="23 24">
    <name type="scientific">Asbolus verrucosus</name>
    <name type="common">Desert ironclad beetle</name>
    <dbReference type="NCBI Taxonomy" id="1661398"/>
    <lineage>
        <taxon>Eukaryota</taxon>
        <taxon>Metazoa</taxon>
        <taxon>Ecdysozoa</taxon>
        <taxon>Arthropoda</taxon>
        <taxon>Hexapoda</taxon>
        <taxon>Insecta</taxon>
        <taxon>Pterygota</taxon>
        <taxon>Neoptera</taxon>
        <taxon>Endopterygota</taxon>
        <taxon>Coleoptera</taxon>
        <taxon>Polyphaga</taxon>
        <taxon>Cucujiformia</taxon>
        <taxon>Tenebrionidae</taxon>
        <taxon>Pimeliinae</taxon>
        <taxon>Asbolus</taxon>
    </lineage>
</organism>
<feature type="disulfide bond" evidence="18 20">
    <location>
        <begin position="340"/>
        <end position="358"/>
    </location>
</feature>
<feature type="chain" id="PRO_5019817410" description="Angiotensin-converting enzyme" evidence="22">
    <location>
        <begin position="20"/>
        <end position="622"/>
    </location>
</feature>
<dbReference type="SUPFAM" id="SSF55486">
    <property type="entry name" value="Metalloproteases ('zincins'), catalytic domain"/>
    <property type="match status" value="1"/>
</dbReference>
<evidence type="ECO:0000256" key="21">
    <source>
        <dbReference type="RuleBase" id="RU361144"/>
    </source>
</evidence>
<keyword evidence="3 21" id="KW-0645">Protease</keyword>
<evidence type="ECO:0000256" key="20">
    <source>
        <dbReference type="PROSITE-ProRule" id="PRU01355"/>
    </source>
</evidence>
<keyword evidence="7 17" id="KW-0862">Zinc</keyword>
<feature type="binding site" evidence="19">
    <location>
        <position position="375"/>
    </location>
    <ligand>
        <name>Zn(2+)</name>
        <dbReference type="ChEBI" id="CHEBI:29105"/>
        <label>2</label>
        <note>catalytic</note>
    </ligand>
</feature>
<evidence type="ECO:0000256" key="15">
    <source>
        <dbReference type="PIRSR" id="PIRSR601548-11"/>
    </source>
</evidence>
<feature type="non-terminal residue" evidence="23">
    <location>
        <position position="622"/>
    </location>
</feature>
<feature type="active site" description="Proton donor 1" evidence="13">
    <location>
        <position position="501"/>
    </location>
</feature>
<dbReference type="GO" id="GO:0046872">
    <property type="term" value="F:metal ion binding"/>
    <property type="evidence" value="ECO:0007669"/>
    <property type="project" value="UniProtKB-KW"/>
</dbReference>
<evidence type="ECO:0000256" key="14">
    <source>
        <dbReference type="PIRSR" id="PIRSR601548-10"/>
    </source>
</evidence>
<evidence type="ECO:0000256" key="5">
    <source>
        <dbReference type="ARBA" id="ARBA00022729"/>
    </source>
</evidence>
<keyword evidence="2 21" id="KW-0121">Carboxypeptidase</keyword>
<keyword evidence="4 17" id="KW-0479">Metal-binding</keyword>
<feature type="binding site" evidence="19">
    <location>
        <position position="399"/>
    </location>
    <ligand>
        <name>Zn(2+)</name>
        <dbReference type="ChEBI" id="CHEBI:29105"/>
        <label>2</label>
        <note>catalytic</note>
    </ligand>
</feature>
<feature type="glycosylation site" description="N-linked (GlcNAc...) asparagine" evidence="14">
    <location>
        <position position="59"/>
    </location>
</feature>
<dbReference type="PROSITE" id="PS52011">
    <property type="entry name" value="PEPTIDASE_M2"/>
    <property type="match status" value="1"/>
</dbReference>
<name>A0A482W8V9_ASBVE</name>
<feature type="disulfide bond" evidence="18 20">
    <location>
        <begin position="526"/>
        <end position="544"/>
    </location>
</feature>
<feature type="binding site" evidence="17">
    <location>
        <position position="399"/>
    </location>
    <ligand>
        <name>Zn(2+)</name>
        <dbReference type="ChEBI" id="CHEBI:29105"/>
        <label>1</label>
        <note>catalytic</note>
    </ligand>
</feature>
<dbReference type="GO" id="GO:0005886">
    <property type="term" value="C:plasma membrane"/>
    <property type="evidence" value="ECO:0007669"/>
    <property type="project" value="TreeGrafter"/>
</dbReference>
<reference evidence="23 24" key="1">
    <citation type="submission" date="2017-03" db="EMBL/GenBank/DDBJ databases">
        <title>Genome of the blue death feigning beetle - Asbolus verrucosus.</title>
        <authorList>
            <person name="Rider S.D."/>
        </authorList>
    </citation>
    <scope>NUCLEOTIDE SEQUENCE [LARGE SCALE GENOMIC DNA]</scope>
    <source>
        <strain evidence="23">Butters</strain>
        <tissue evidence="23">Head and leg muscle</tissue>
    </source>
</reference>
<gene>
    <name evidence="23" type="ORF">BDFB_010726</name>
</gene>
<evidence type="ECO:0000256" key="18">
    <source>
        <dbReference type="PIRSR" id="PIRSR601548-4"/>
    </source>
</evidence>
<comment type="similarity">
    <text evidence="1 20 21">Belongs to the peptidase M2 family.</text>
</comment>
<dbReference type="GO" id="GO:0008241">
    <property type="term" value="F:peptidyl-dipeptidase activity"/>
    <property type="evidence" value="ECO:0007669"/>
    <property type="project" value="UniProtKB-EC"/>
</dbReference>
<feature type="active site" description="Proton donor 2" evidence="15">
    <location>
        <position position="501"/>
    </location>
</feature>
<keyword evidence="6 21" id="KW-0378">Hydrolase</keyword>
<dbReference type="Pfam" id="PF01401">
    <property type="entry name" value="Peptidase_M2"/>
    <property type="match status" value="1"/>
</dbReference>
<keyword evidence="9 18" id="KW-1015">Disulfide bond</keyword>
<dbReference type="CDD" id="cd06461">
    <property type="entry name" value="M2_ACE"/>
    <property type="match status" value="1"/>
</dbReference>
<feature type="binding site" evidence="16">
    <location>
        <position position="214"/>
    </location>
    <ligand>
        <name>chloride</name>
        <dbReference type="ChEBI" id="CHEBI:17996"/>
        <label>1</label>
    </ligand>
</feature>
<dbReference type="AlphaFoldDB" id="A0A482W8V9"/>
<proteinExistence type="inferred from homology"/>